<dbReference type="InterPro" id="IPR014014">
    <property type="entry name" value="RNA_helicase_DEAD_Q_motif"/>
</dbReference>
<evidence type="ECO:0000256" key="1">
    <source>
        <dbReference type="ARBA" id="ARBA00022741"/>
    </source>
</evidence>
<dbReference type="HOGENOM" id="CLU_003041_1_0_1"/>
<dbReference type="Gene3D" id="3.40.50.300">
    <property type="entry name" value="P-loop containing nucleotide triphosphate hydrolases"/>
    <property type="match status" value="2"/>
</dbReference>
<protein>
    <submittedName>
        <fullName evidence="10">DEAD-box ATP-dependent RNA helicase 6</fullName>
    </submittedName>
</protein>
<dbReference type="AlphaFoldDB" id="H8ZEF6"/>
<dbReference type="SUPFAM" id="SSF52540">
    <property type="entry name" value="P-loop containing nucleoside triphosphate hydrolases"/>
    <property type="match status" value="1"/>
</dbReference>
<reference evidence="10" key="1">
    <citation type="submission" date="2011-03" db="EMBL/GenBank/DDBJ databases">
        <title>The Genome Sequence of Nematocida sp1 strain ERTm2.</title>
        <authorList>
            <consortium name="The Broad Institute Genome Sequencing Platform"/>
            <consortium name="The Broad Institute Genome Sequencing Center for Infectious Disease"/>
            <person name="Cuomo C."/>
            <person name="Troemel E."/>
            <person name="Young S.K."/>
            <person name="Zeng Q."/>
            <person name="Gargeya S."/>
            <person name="Fitzgerald M."/>
            <person name="Haas B."/>
            <person name="Abouelleil A."/>
            <person name="Alvarado L."/>
            <person name="Arachchi H.M."/>
            <person name="Berlin A."/>
            <person name="Brown A."/>
            <person name="Chapman S.B."/>
            <person name="Chen Z."/>
            <person name="Dunbar C."/>
            <person name="Freedman E."/>
            <person name="Gearin G."/>
            <person name="Gellesch M."/>
            <person name="Goldberg J."/>
            <person name="Griggs A."/>
            <person name="Gujja S."/>
            <person name="Heilman E.R."/>
            <person name="Heiman D."/>
            <person name="Howarth C."/>
            <person name="Larson L."/>
            <person name="Lui A."/>
            <person name="MacDonald P.J.P."/>
            <person name="Mehta T."/>
            <person name="Montmayeur A."/>
            <person name="Murphy C."/>
            <person name="Neiman D."/>
            <person name="Pearson M."/>
            <person name="Priest M."/>
            <person name="Roberts A."/>
            <person name="Saif S."/>
            <person name="Shea T."/>
            <person name="Shenoy N."/>
            <person name="Sisk P."/>
            <person name="Stolte C."/>
            <person name="Sykes S."/>
            <person name="White J."/>
            <person name="Yandava C."/>
            <person name="Wortman J."/>
            <person name="Nusbaum C."/>
            <person name="Birren B."/>
        </authorList>
    </citation>
    <scope>NUCLEOTIDE SEQUENCE</scope>
    <source>
        <strain evidence="10">ERTm2</strain>
    </source>
</reference>
<evidence type="ECO:0000259" key="7">
    <source>
        <dbReference type="PROSITE" id="PS51192"/>
    </source>
</evidence>
<dbReference type="GO" id="GO:0003676">
    <property type="term" value="F:nucleic acid binding"/>
    <property type="evidence" value="ECO:0007669"/>
    <property type="project" value="InterPro"/>
</dbReference>
<feature type="short sequence motif" description="Q motif" evidence="5">
    <location>
        <begin position="149"/>
        <end position="177"/>
    </location>
</feature>
<feature type="domain" description="Helicase ATP-binding" evidence="7">
    <location>
        <begin position="180"/>
        <end position="350"/>
    </location>
</feature>
<dbReference type="Pfam" id="PF00271">
    <property type="entry name" value="Helicase_C"/>
    <property type="match status" value="1"/>
</dbReference>
<feature type="domain" description="DEAD-box RNA helicase Q" evidence="9">
    <location>
        <begin position="149"/>
        <end position="177"/>
    </location>
</feature>
<dbReference type="PROSITE" id="PS51194">
    <property type="entry name" value="HELICASE_CTER"/>
    <property type="match status" value="1"/>
</dbReference>
<evidence type="ECO:0000256" key="5">
    <source>
        <dbReference type="PROSITE-ProRule" id="PRU00552"/>
    </source>
</evidence>
<dbReference type="Pfam" id="PF00270">
    <property type="entry name" value="DEAD"/>
    <property type="match status" value="1"/>
</dbReference>
<dbReference type="EMBL" id="JH604637">
    <property type="protein sequence ID" value="EHY64921.1"/>
    <property type="molecule type" value="Genomic_DNA"/>
</dbReference>
<dbReference type="InterPro" id="IPR027417">
    <property type="entry name" value="P-loop_NTPase"/>
</dbReference>
<keyword evidence="4" id="KW-0067">ATP-binding</keyword>
<evidence type="ECO:0000259" key="8">
    <source>
        <dbReference type="PROSITE" id="PS51194"/>
    </source>
</evidence>
<feature type="compositionally biased region" description="Basic and acidic residues" evidence="6">
    <location>
        <begin position="33"/>
        <end position="47"/>
    </location>
</feature>
<feature type="compositionally biased region" description="Basic and acidic residues" evidence="6">
    <location>
        <begin position="1"/>
        <end position="23"/>
    </location>
</feature>
<keyword evidence="3 10" id="KW-0347">Helicase</keyword>
<name>H8ZEF6_NEMA1</name>
<evidence type="ECO:0000256" key="3">
    <source>
        <dbReference type="ARBA" id="ARBA00022806"/>
    </source>
</evidence>
<dbReference type="GO" id="GO:0005524">
    <property type="term" value="F:ATP binding"/>
    <property type="evidence" value="ECO:0007669"/>
    <property type="project" value="UniProtKB-KW"/>
</dbReference>
<keyword evidence="2" id="KW-0378">Hydrolase</keyword>
<evidence type="ECO:0000256" key="6">
    <source>
        <dbReference type="SAM" id="MobiDB-lite"/>
    </source>
</evidence>
<evidence type="ECO:0000259" key="9">
    <source>
        <dbReference type="PROSITE" id="PS51195"/>
    </source>
</evidence>
<dbReference type="InterPro" id="IPR011545">
    <property type="entry name" value="DEAD/DEAH_box_helicase_dom"/>
</dbReference>
<proteinExistence type="predicted"/>
<feature type="compositionally biased region" description="Basic and acidic residues" evidence="6">
    <location>
        <begin position="127"/>
        <end position="148"/>
    </location>
</feature>
<feature type="domain" description="Helicase C-terminal" evidence="8">
    <location>
        <begin position="376"/>
        <end position="517"/>
    </location>
</feature>
<dbReference type="GO" id="GO:0016787">
    <property type="term" value="F:hydrolase activity"/>
    <property type="evidence" value="ECO:0007669"/>
    <property type="project" value="UniProtKB-KW"/>
</dbReference>
<gene>
    <name evidence="10" type="ORF">NERG_01977</name>
</gene>
<organism evidence="10">
    <name type="scientific">Nematocida ausubeli (strain ATCC PRA-371 / ERTm2)</name>
    <name type="common">Nematode killer fungus</name>
    <dbReference type="NCBI Taxonomy" id="1913371"/>
    <lineage>
        <taxon>Eukaryota</taxon>
        <taxon>Fungi</taxon>
        <taxon>Fungi incertae sedis</taxon>
        <taxon>Microsporidia</taxon>
        <taxon>Nematocida</taxon>
    </lineage>
</organism>
<keyword evidence="1" id="KW-0547">Nucleotide-binding</keyword>
<feature type="region of interest" description="Disordered" evidence="6">
    <location>
        <begin position="1"/>
        <end position="47"/>
    </location>
</feature>
<dbReference type="SMART" id="SM00490">
    <property type="entry name" value="HELICc"/>
    <property type="match status" value="1"/>
</dbReference>
<dbReference type="InterPro" id="IPR001650">
    <property type="entry name" value="Helicase_C-like"/>
</dbReference>
<dbReference type="InterPro" id="IPR014001">
    <property type="entry name" value="Helicase_ATP-bd"/>
</dbReference>
<dbReference type="PANTHER" id="PTHR47960">
    <property type="entry name" value="DEAD-BOX ATP-DEPENDENT RNA HELICASE 50"/>
    <property type="match status" value="1"/>
</dbReference>
<dbReference type="SMART" id="SM00487">
    <property type="entry name" value="DEXDc"/>
    <property type="match status" value="1"/>
</dbReference>
<evidence type="ECO:0000256" key="4">
    <source>
        <dbReference type="ARBA" id="ARBA00022840"/>
    </source>
</evidence>
<evidence type="ECO:0000256" key="2">
    <source>
        <dbReference type="ARBA" id="ARBA00022801"/>
    </source>
</evidence>
<dbReference type="GO" id="GO:0003724">
    <property type="term" value="F:RNA helicase activity"/>
    <property type="evidence" value="ECO:0007669"/>
    <property type="project" value="InterPro"/>
</dbReference>
<feature type="region of interest" description="Disordered" evidence="6">
    <location>
        <begin position="65"/>
        <end position="148"/>
    </location>
</feature>
<evidence type="ECO:0000313" key="10">
    <source>
        <dbReference type="EMBL" id="EHY64921.1"/>
    </source>
</evidence>
<dbReference type="Proteomes" id="UP000005622">
    <property type="component" value="Unassembled WGS sequence"/>
</dbReference>
<feature type="compositionally biased region" description="Polar residues" evidence="6">
    <location>
        <begin position="107"/>
        <end position="126"/>
    </location>
</feature>
<dbReference type="CDD" id="cd18787">
    <property type="entry name" value="SF2_C_DEAD"/>
    <property type="match status" value="1"/>
</dbReference>
<dbReference type="PROSITE" id="PS51195">
    <property type="entry name" value="Q_MOTIF"/>
    <property type="match status" value="1"/>
</dbReference>
<dbReference type="PROSITE" id="PS51192">
    <property type="entry name" value="HELICASE_ATP_BIND_1"/>
    <property type="match status" value="1"/>
</dbReference>
<dbReference type="STRING" id="944018.H8ZEF6"/>
<sequence>MKNEAEKKQLESRIDSKKTNRDKTKGKKKNKMPAKEFPMRDTSKEEEIIKIREKIDSLLGKIEQIQRTNTEDISVNAVKGQEKEKTDVSLGSAAEQPINKEKASPAEQKSSSVQETSNSKSSQPSETIKEPEGKKRSKDVYNEETSKNQKWTDYDLKKEVLLGIQKKGFNWPSPIQAASIPHSLANKNIVARAKNGTGKTAAFAIPLLNKINPQKLVLQALILVPTRELVLQTAKVCKELGEFLRLKILPLYGGVSAKDDVIRLKGGAHIIIGTPGRVLDFISQNVIVLDKCRHLICDEADKLLSMDFKEVVYEITERFHKQRYIEMYSATFPAMIQDYIDKYMPEIVKINLMKELTLSGIRQYYAYVKAVNKLHCLKTLLAKLDVNQCFIFCNSIQTVEKLAKRMTELGFTAYYIHSKMKQEDRNMVFHNFTSKGECRILVSTDLVTRGIDVPSVNVVINFDLPQSTESYLHRIGRSGRFGAKGTAVNMITPDDVYKIREIESILGIEMLPFSDTS</sequence>
<accession>H8ZEF6</accession>